<evidence type="ECO:0000256" key="1">
    <source>
        <dbReference type="SAM" id="MobiDB-lite"/>
    </source>
</evidence>
<sequence length="108" mass="12966">MGGIIKPSKVCKICGANFIPNEMSHNQIYCSRKCNKKSWYYSPKGQIQRKNALKKTMIRYHNDKDFKKRWKKKCRKYKTSIKGKVHTSKYRKKYRKTEPGKLADLKYR</sequence>
<dbReference type="EMBL" id="LAZR01064461">
    <property type="protein sequence ID" value="KKK57471.1"/>
    <property type="molecule type" value="Genomic_DNA"/>
</dbReference>
<feature type="region of interest" description="Disordered" evidence="1">
    <location>
        <begin position="85"/>
        <end position="108"/>
    </location>
</feature>
<organism evidence="2">
    <name type="scientific">marine sediment metagenome</name>
    <dbReference type="NCBI Taxonomy" id="412755"/>
    <lineage>
        <taxon>unclassified sequences</taxon>
        <taxon>metagenomes</taxon>
        <taxon>ecological metagenomes</taxon>
    </lineage>
</organism>
<gene>
    <name evidence="2" type="ORF">LCGC14_3054150</name>
</gene>
<dbReference type="AlphaFoldDB" id="A0A0F8ZBP3"/>
<feature type="compositionally biased region" description="Basic residues" evidence="1">
    <location>
        <begin position="85"/>
        <end position="95"/>
    </location>
</feature>
<accession>A0A0F8ZBP3</accession>
<protein>
    <submittedName>
        <fullName evidence="2">Uncharacterized protein</fullName>
    </submittedName>
</protein>
<feature type="compositionally biased region" description="Basic and acidic residues" evidence="1">
    <location>
        <begin position="96"/>
        <end position="108"/>
    </location>
</feature>
<comment type="caution">
    <text evidence="2">The sequence shown here is derived from an EMBL/GenBank/DDBJ whole genome shotgun (WGS) entry which is preliminary data.</text>
</comment>
<proteinExistence type="predicted"/>
<name>A0A0F8ZBP3_9ZZZZ</name>
<feature type="non-terminal residue" evidence="2">
    <location>
        <position position="108"/>
    </location>
</feature>
<evidence type="ECO:0000313" key="2">
    <source>
        <dbReference type="EMBL" id="KKK57471.1"/>
    </source>
</evidence>
<reference evidence="2" key="1">
    <citation type="journal article" date="2015" name="Nature">
        <title>Complex archaea that bridge the gap between prokaryotes and eukaryotes.</title>
        <authorList>
            <person name="Spang A."/>
            <person name="Saw J.H."/>
            <person name="Jorgensen S.L."/>
            <person name="Zaremba-Niedzwiedzka K."/>
            <person name="Martijn J."/>
            <person name="Lind A.E."/>
            <person name="van Eijk R."/>
            <person name="Schleper C."/>
            <person name="Guy L."/>
            <person name="Ettema T.J."/>
        </authorList>
    </citation>
    <scope>NUCLEOTIDE SEQUENCE</scope>
</reference>